<sequence length="222" mass="23889">MSDVSSSSNDVKKSLISKIGSSTSTVVAGTFFLVLAYQRDSFMLTFFIGSILNGVASKVLKKVLNVQRPEGYEGTGIKPSDGGMPSSHAMSLGFIGTYCVIQAISKLGLGLESSLISIGLVAYAAVSLIYRVQCKLHTKDQIIVGLIFGISNSFLWHSLAFGQNPYLPNISIMEFVSANILPSSGRMPIQYLAIPALVGAAVVGSFERRISLWLKNRKSKEE</sequence>
<gene>
    <name evidence="3" type="ORF">CTEN210_16995</name>
</gene>
<evidence type="ECO:0000259" key="2">
    <source>
        <dbReference type="Pfam" id="PF01569"/>
    </source>
</evidence>
<evidence type="ECO:0000313" key="3">
    <source>
        <dbReference type="EMBL" id="GFH60519.1"/>
    </source>
</evidence>
<comment type="caution">
    <text evidence="3">The sequence shown here is derived from an EMBL/GenBank/DDBJ whole genome shotgun (WGS) entry which is preliminary data.</text>
</comment>
<feature type="transmembrane region" description="Helical" evidence="1">
    <location>
        <begin position="15"/>
        <end position="36"/>
    </location>
</feature>
<keyword evidence="1" id="KW-0472">Membrane</keyword>
<dbReference type="Proteomes" id="UP001054902">
    <property type="component" value="Unassembled WGS sequence"/>
</dbReference>
<evidence type="ECO:0000256" key="1">
    <source>
        <dbReference type="SAM" id="Phobius"/>
    </source>
</evidence>
<reference evidence="3 4" key="1">
    <citation type="journal article" date="2021" name="Sci. Rep.">
        <title>The genome of the diatom Chaetoceros tenuissimus carries an ancient integrated fragment of an extant virus.</title>
        <authorList>
            <person name="Hongo Y."/>
            <person name="Kimura K."/>
            <person name="Takaki Y."/>
            <person name="Yoshida Y."/>
            <person name="Baba S."/>
            <person name="Kobayashi G."/>
            <person name="Nagasaki K."/>
            <person name="Hano T."/>
            <person name="Tomaru Y."/>
        </authorList>
    </citation>
    <scope>NUCLEOTIDE SEQUENCE [LARGE SCALE GENOMIC DNA]</scope>
    <source>
        <strain evidence="3 4">NIES-3715</strain>
    </source>
</reference>
<keyword evidence="1" id="KW-0812">Transmembrane</keyword>
<accession>A0AAD3D9X0</accession>
<dbReference type="SUPFAM" id="SSF48317">
    <property type="entry name" value="Acid phosphatase/Vanadium-dependent haloperoxidase"/>
    <property type="match status" value="1"/>
</dbReference>
<evidence type="ECO:0000313" key="4">
    <source>
        <dbReference type="Proteomes" id="UP001054902"/>
    </source>
</evidence>
<dbReference type="InterPro" id="IPR036938">
    <property type="entry name" value="PAP2/HPO_sf"/>
</dbReference>
<feature type="transmembrane region" description="Helical" evidence="1">
    <location>
        <begin position="142"/>
        <end position="159"/>
    </location>
</feature>
<dbReference type="AlphaFoldDB" id="A0AAD3D9X0"/>
<keyword evidence="1" id="KW-1133">Transmembrane helix</keyword>
<dbReference type="EMBL" id="BLLK01000069">
    <property type="protein sequence ID" value="GFH60519.1"/>
    <property type="molecule type" value="Genomic_DNA"/>
</dbReference>
<dbReference type="InterPro" id="IPR000326">
    <property type="entry name" value="PAP2/HPO"/>
</dbReference>
<organism evidence="3 4">
    <name type="scientific">Chaetoceros tenuissimus</name>
    <dbReference type="NCBI Taxonomy" id="426638"/>
    <lineage>
        <taxon>Eukaryota</taxon>
        <taxon>Sar</taxon>
        <taxon>Stramenopiles</taxon>
        <taxon>Ochrophyta</taxon>
        <taxon>Bacillariophyta</taxon>
        <taxon>Coscinodiscophyceae</taxon>
        <taxon>Chaetocerotophycidae</taxon>
        <taxon>Chaetocerotales</taxon>
        <taxon>Chaetocerotaceae</taxon>
        <taxon>Chaetoceros</taxon>
    </lineage>
</organism>
<protein>
    <recommendedName>
        <fullName evidence="2">Phosphatidic acid phosphatase type 2/haloperoxidase domain-containing protein</fullName>
    </recommendedName>
</protein>
<feature type="domain" description="Phosphatidic acid phosphatase type 2/haloperoxidase" evidence="2">
    <location>
        <begin position="46"/>
        <end position="160"/>
    </location>
</feature>
<proteinExistence type="predicted"/>
<feature type="transmembrane region" description="Helical" evidence="1">
    <location>
        <begin position="111"/>
        <end position="130"/>
    </location>
</feature>
<keyword evidence="4" id="KW-1185">Reference proteome</keyword>
<dbReference type="Pfam" id="PF01569">
    <property type="entry name" value="PAP2"/>
    <property type="match status" value="1"/>
</dbReference>
<feature type="transmembrane region" description="Helical" evidence="1">
    <location>
        <begin position="88"/>
        <end position="105"/>
    </location>
</feature>
<name>A0AAD3D9X0_9STRA</name>
<feature type="transmembrane region" description="Helical" evidence="1">
    <location>
        <begin position="189"/>
        <end position="206"/>
    </location>
</feature>